<reference evidence="1 2" key="1">
    <citation type="submission" date="2021-01" db="EMBL/GenBank/DDBJ databases">
        <title>Evidence that Capnocytophaga endodontalis is a later homotypic synonym for Capnocytophaga genospecies AHN8471, and request for opinion on proposed recognition of strain AHN8471 as type strain of the species.</title>
        <authorList>
            <person name="Nicholson A.C."/>
            <person name="Hopper C.L."/>
            <person name="Gulvik C.A."/>
            <person name="Mcquiston J.R."/>
            <person name="Lau E.F."/>
        </authorList>
    </citation>
    <scope>NUCLEOTIDE SEQUENCE [LARGE SCALE GENOMIC DNA]</scope>
    <source>
        <strain evidence="1 2">AHN9576</strain>
    </source>
</reference>
<evidence type="ECO:0000313" key="1">
    <source>
        <dbReference type="EMBL" id="MBM0650853.1"/>
    </source>
</evidence>
<proteinExistence type="predicted"/>
<comment type="caution">
    <text evidence="1">The sequence shown here is derived from an EMBL/GenBank/DDBJ whole genome shotgun (WGS) entry which is preliminary data.</text>
</comment>
<dbReference type="EMBL" id="JAEUAH010000012">
    <property type="protein sequence ID" value="MBM0650853.1"/>
    <property type="molecule type" value="Genomic_DNA"/>
</dbReference>
<keyword evidence="2" id="KW-1185">Reference proteome</keyword>
<gene>
    <name evidence="1" type="ORF">JNB19_08835</name>
</gene>
<dbReference type="RefSeq" id="WP_203094007.1">
    <property type="nucleotide sequence ID" value="NZ_JAESPH010000014.1"/>
</dbReference>
<evidence type="ECO:0000313" key="2">
    <source>
        <dbReference type="Proteomes" id="UP000603506"/>
    </source>
</evidence>
<dbReference type="PANTHER" id="PTHR35810:SF1">
    <property type="entry name" value="CYTOPLASMIC PROTEIN"/>
    <property type="match status" value="1"/>
</dbReference>
<dbReference type="PANTHER" id="PTHR35810">
    <property type="entry name" value="CYTOPLASMIC PROTEIN-RELATED"/>
    <property type="match status" value="1"/>
</dbReference>
<dbReference type="Proteomes" id="UP000603506">
    <property type="component" value="Unassembled WGS sequence"/>
</dbReference>
<sequence length="131" mass="15210">MKEITQGELLLYQDENGSIQIEVRLENENVWLTQAQLVTLYQSSKANVSEHIKHIFEEGELEEKVTVRNFRTVQKNILTVVRKFRTTAVGRVSHQEAIATVEFKKYQVKTLSAVEEDYLKTLKSLEKKLTN</sequence>
<accession>A0ABS1YXU2</accession>
<evidence type="ECO:0008006" key="3">
    <source>
        <dbReference type="Google" id="ProtNLM"/>
    </source>
</evidence>
<organism evidence="1 2">
    <name type="scientific">Capnocytophaga genosp. AHN8471</name>
    <dbReference type="NCBI Taxonomy" id="327574"/>
    <lineage>
        <taxon>Bacteria</taxon>
        <taxon>Pseudomonadati</taxon>
        <taxon>Bacteroidota</taxon>
        <taxon>Flavobacteriia</taxon>
        <taxon>Flavobacteriales</taxon>
        <taxon>Flavobacteriaceae</taxon>
        <taxon>Capnocytophaga</taxon>
    </lineage>
</organism>
<protein>
    <recommendedName>
        <fullName evidence="3">Cell filamentation protein Fic</fullName>
    </recommendedName>
</protein>
<name>A0ABS1YXU2_9FLAO</name>